<dbReference type="SUPFAM" id="SSF57567">
    <property type="entry name" value="Serine protease inhibitors"/>
    <property type="match status" value="1"/>
</dbReference>
<keyword evidence="1" id="KW-0722">Serine protease inhibitor</keyword>
<evidence type="ECO:0000259" key="2">
    <source>
        <dbReference type="Pfam" id="PF01826"/>
    </source>
</evidence>
<name>A0A1I8BLN8_MELHA</name>
<dbReference type="WBParaSite" id="MhA1_Contig298.frz3.gene8">
    <property type="protein sequence ID" value="MhA1_Contig298.frz3.gene8"/>
    <property type="gene ID" value="MhA1_Contig298.frz3.gene8"/>
</dbReference>
<dbReference type="Gene3D" id="2.10.25.10">
    <property type="entry name" value="Laminin"/>
    <property type="match status" value="1"/>
</dbReference>
<dbReference type="Pfam" id="PF01826">
    <property type="entry name" value="TIL"/>
    <property type="match status" value="1"/>
</dbReference>
<protein>
    <submittedName>
        <fullName evidence="4">TIL domain-containing protein</fullName>
    </submittedName>
</protein>
<sequence>MTDGEENLLNSMLIYHYPICVYEGEIYIEGCASACDPQCKYLGEKVFCILVCSPGCHCKPGYARDDNNVCIPQEDCPKKE</sequence>
<evidence type="ECO:0000313" key="3">
    <source>
        <dbReference type="Proteomes" id="UP000095281"/>
    </source>
</evidence>
<reference evidence="4" key="1">
    <citation type="submission" date="2016-11" db="UniProtKB">
        <authorList>
            <consortium name="WormBaseParasite"/>
        </authorList>
    </citation>
    <scope>IDENTIFICATION</scope>
</reference>
<keyword evidence="1" id="KW-0646">Protease inhibitor</keyword>
<dbReference type="InterPro" id="IPR036084">
    <property type="entry name" value="Ser_inhib-like_sf"/>
</dbReference>
<feature type="domain" description="TIL" evidence="2">
    <location>
        <begin position="28"/>
        <end position="76"/>
    </location>
</feature>
<keyword evidence="3" id="KW-1185">Reference proteome</keyword>
<dbReference type="InterPro" id="IPR002919">
    <property type="entry name" value="TIL_dom"/>
</dbReference>
<evidence type="ECO:0000256" key="1">
    <source>
        <dbReference type="ARBA" id="ARBA00022900"/>
    </source>
</evidence>
<dbReference type="AlphaFoldDB" id="A0A1I8BLN8"/>
<organism evidence="3 4">
    <name type="scientific">Meloidogyne hapla</name>
    <name type="common">Root-knot nematode worm</name>
    <dbReference type="NCBI Taxonomy" id="6305"/>
    <lineage>
        <taxon>Eukaryota</taxon>
        <taxon>Metazoa</taxon>
        <taxon>Ecdysozoa</taxon>
        <taxon>Nematoda</taxon>
        <taxon>Chromadorea</taxon>
        <taxon>Rhabditida</taxon>
        <taxon>Tylenchina</taxon>
        <taxon>Tylenchomorpha</taxon>
        <taxon>Tylenchoidea</taxon>
        <taxon>Meloidogynidae</taxon>
        <taxon>Meloidogyninae</taxon>
        <taxon>Meloidogyne</taxon>
    </lineage>
</organism>
<accession>A0A1I8BLN8</accession>
<dbReference type="GO" id="GO:0004867">
    <property type="term" value="F:serine-type endopeptidase inhibitor activity"/>
    <property type="evidence" value="ECO:0007669"/>
    <property type="project" value="UniProtKB-KW"/>
</dbReference>
<proteinExistence type="predicted"/>
<dbReference type="CDD" id="cd19941">
    <property type="entry name" value="TIL"/>
    <property type="match status" value="1"/>
</dbReference>
<evidence type="ECO:0000313" key="4">
    <source>
        <dbReference type="WBParaSite" id="MhA1_Contig298.frz3.gene8"/>
    </source>
</evidence>
<dbReference type="Proteomes" id="UP000095281">
    <property type="component" value="Unplaced"/>
</dbReference>